<reference evidence="7" key="3">
    <citation type="submission" date="2025-09" db="UniProtKB">
        <authorList>
            <consortium name="Ensembl"/>
        </authorList>
    </citation>
    <scope>IDENTIFICATION</scope>
</reference>
<comment type="similarity">
    <text evidence="4">Belongs to the protein kinase superfamily.</text>
</comment>
<dbReference type="InterPro" id="IPR008271">
    <property type="entry name" value="Ser/Thr_kinase_AS"/>
</dbReference>
<dbReference type="CTD" id="85481"/>
<feature type="region of interest" description="Disordered" evidence="5">
    <location>
        <begin position="1"/>
        <end position="27"/>
    </location>
</feature>
<dbReference type="PROSITE" id="PS00108">
    <property type="entry name" value="PROTEIN_KINASE_ST"/>
    <property type="match status" value="1"/>
</dbReference>
<gene>
    <name evidence="7" type="primary">PSKH2</name>
</gene>
<dbReference type="GeneID" id="106829834"/>
<keyword evidence="4" id="KW-0418">Kinase</keyword>
<dbReference type="GO" id="GO:0004674">
    <property type="term" value="F:protein serine/threonine kinase activity"/>
    <property type="evidence" value="ECO:0007669"/>
    <property type="project" value="UniProtKB-KW"/>
</dbReference>
<proteinExistence type="inferred from homology"/>
<evidence type="ECO:0000313" key="7">
    <source>
        <dbReference type="Ensembl" id="ENSEASP00005027478.1"/>
    </source>
</evidence>
<organism evidence="7 8">
    <name type="scientific">Equus asinus</name>
    <name type="common">Donkey</name>
    <name type="synonym">Equus africanus asinus</name>
    <dbReference type="NCBI Taxonomy" id="9793"/>
    <lineage>
        <taxon>Eukaryota</taxon>
        <taxon>Metazoa</taxon>
        <taxon>Chordata</taxon>
        <taxon>Craniata</taxon>
        <taxon>Vertebrata</taxon>
        <taxon>Euteleostomi</taxon>
        <taxon>Mammalia</taxon>
        <taxon>Eutheria</taxon>
        <taxon>Laurasiatheria</taxon>
        <taxon>Perissodactyla</taxon>
        <taxon>Equidae</taxon>
        <taxon>Equus</taxon>
    </lineage>
</organism>
<keyword evidence="4" id="KW-0723">Serine/threonine-protein kinase</keyword>
<evidence type="ECO:0000256" key="1">
    <source>
        <dbReference type="ARBA" id="ARBA00022741"/>
    </source>
</evidence>
<sequence length="374" mass="42506">MGCGASTKVAPGPRGPREDLGAGRPETAAEAARRMRVARFRARFEPRVLARYDIKALIGAGKFSKVVRVEQKTTKKPFAIKVMETRVREGREACESELTVLRRVRHRYIVQLMEIFEAQDRVYIVMELATGGELFDRLMTQRSFTEQDAVRILHMVADGIRYLHALRITHRDLKPENLLYYHPGAESKILITDFGLAHSGNKSGDWTMRTLCGTPEYIAPEVLLRKPYTSAVDMWALGVITFVLLSGFLPFDDESHTRLYRKILKGKYDYAREPWPSISHLAKDFIDKLLILEAGHRMSAGQALDHPWVITMAAASSMKNLQRVISRNLMRRASPHSESPGSAQSSRSRSYHKSKRVWSKRSLRVEESPLSSIL</sequence>
<dbReference type="Pfam" id="PF00069">
    <property type="entry name" value="Pkinase"/>
    <property type="match status" value="1"/>
</dbReference>
<dbReference type="GO" id="GO:0005524">
    <property type="term" value="F:ATP binding"/>
    <property type="evidence" value="ECO:0007669"/>
    <property type="project" value="UniProtKB-UniRule"/>
</dbReference>
<dbReference type="InterPro" id="IPR017441">
    <property type="entry name" value="Protein_kinase_ATP_BS"/>
</dbReference>
<dbReference type="PANTHER" id="PTHR24347">
    <property type="entry name" value="SERINE/THREONINE-PROTEIN KINASE"/>
    <property type="match status" value="1"/>
</dbReference>
<evidence type="ECO:0000256" key="2">
    <source>
        <dbReference type="ARBA" id="ARBA00022840"/>
    </source>
</evidence>
<dbReference type="SMART" id="SM00220">
    <property type="entry name" value="S_TKc"/>
    <property type="match status" value="1"/>
</dbReference>
<evidence type="ECO:0000313" key="8">
    <source>
        <dbReference type="Proteomes" id="UP000694387"/>
    </source>
</evidence>
<dbReference type="Gene3D" id="1.10.510.10">
    <property type="entry name" value="Transferase(Phosphotransferase) domain 1"/>
    <property type="match status" value="1"/>
</dbReference>
<evidence type="ECO:0000256" key="5">
    <source>
        <dbReference type="SAM" id="MobiDB-lite"/>
    </source>
</evidence>
<evidence type="ECO:0000259" key="6">
    <source>
        <dbReference type="PROSITE" id="PS50011"/>
    </source>
</evidence>
<feature type="domain" description="Protein kinase" evidence="6">
    <location>
        <begin position="52"/>
        <end position="309"/>
    </location>
</feature>
<dbReference type="PROSITE" id="PS50011">
    <property type="entry name" value="PROTEIN_KINASE_DOM"/>
    <property type="match status" value="1"/>
</dbReference>
<reference evidence="7" key="2">
    <citation type="submission" date="2025-08" db="UniProtKB">
        <authorList>
            <consortium name="Ensembl"/>
        </authorList>
    </citation>
    <scope>IDENTIFICATION</scope>
</reference>
<keyword evidence="4" id="KW-0808">Transferase</keyword>
<accession>A0A8C4MHX7</accession>
<name>A0A8C4MHX7_EQUAS</name>
<dbReference type="OrthoDB" id="40902at2759"/>
<evidence type="ECO:0000256" key="3">
    <source>
        <dbReference type="PROSITE-ProRule" id="PRU10141"/>
    </source>
</evidence>
<feature type="region of interest" description="Disordered" evidence="5">
    <location>
        <begin position="332"/>
        <end position="374"/>
    </location>
</feature>
<feature type="compositionally biased region" description="Basic residues" evidence="5">
    <location>
        <begin position="349"/>
        <end position="362"/>
    </location>
</feature>
<dbReference type="GeneTree" id="ENSGT00940000162917"/>
<keyword evidence="1 3" id="KW-0547">Nucleotide-binding</keyword>
<protein>
    <submittedName>
        <fullName evidence="7">Protein serine kinase H2</fullName>
    </submittedName>
</protein>
<keyword evidence="8" id="KW-1185">Reference proteome</keyword>
<feature type="compositionally biased region" description="Low complexity" evidence="5">
    <location>
        <begin position="337"/>
        <end position="348"/>
    </location>
</feature>
<feature type="binding site" evidence="3">
    <location>
        <position position="81"/>
    </location>
    <ligand>
        <name>ATP</name>
        <dbReference type="ChEBI" id="CHEBI:30616"/>
    </ligand>
</feature>
<dbReference type="FunFam" id="1.10.510.10:FF:000571">
    <property type="entry name" value="Maternal embryonic leucine zipper kinase"/>
    <property type="match status" value="1"/>
</dbReference>
<dbReference type="SUPFAM" id="SSF56112">
    <property type="entry name" value="Protein kinase-like (PK-like)"/>
    <property type="match status" value="1"/>
</dbReference>
<dbReference type="OMA" id="DHPWVIT"/>
<dbReference type="KEGG" id="eai:106829834"/>
<dbReference type="Ensembl" id="ENSEAST00005029840.2">
    <property type="protein sequence ID" value="ENSEASP00005027478.1"/>
    <property type="gene ID" value="ENSEASG00005018706.2"/>
</dbReference>
<evidence type="ECO:0000256" key="4">
    <source>
        <dbReference type="RuleBase" id="RU000304"/>
    </source>
</evidence>
<dbReference type="Proteomes" id="UP000694387">
    <property type="component" value="Chromosome 12"/>
</dbReference>
<dbReference type="AlphaFoldDB" id="A0A8C4MHX7"/>
<dbReference type="InterPro" id="IPR011009">
    <property type="entry name" value="Kinase-like_dom_sf"/>
</dbReference>
<dbReference type="PROSITE" id="PS00107">
    <property type="entry name" value="PROTEIN_KINASE_ATP"/>
    <property type="match status" value="1"/>
</dbReference>
<dbReference type="InterPro" id="IPR000719">
    <property type="entry name" value="Prot_kinase_dom"/>
</dbReference>
<reference evidence="7 8" key="1">
    <citation type="journal article" date="2020" name="Nat. Commun.">
        <title>Donkey genomes provide new insights into domestication and selection for coat color.</title>
        <authorList>
            <person name="Wang"/>
            <person name="C."/>
            <person name="Li"/>
            <person name="H."/>
            <person name="Guo"/>
            <person name="Y."/>
            <person name="Huang"/>
            <person name="J."/>
            <person name="Sun"/>
            <person name="Y."/>
            <person name="Min"/>
            <person name="J."/>
            <person name="Wang"/>
            <person name="J."/>
            <person name="Fang"/>
            <person name="X."/>
            <person name="Zhao"/>
            <person name="Z."/>
            <person name="Wang"/>
            <person name="S."/>
            <person name="Zhang"/>
            <person name="Y."/>
            <person name="Liu"/>
            <person name="Q."/>
            <person name="Jiang"/>
            <person name="Q."/>
            <person name="Wang"/>
            <person name="X."/>
            <person name="Guo"/>
            <person name="Y."/>
            <person name="Yang"/>
            <person name="C."/>
            <person name="Wang"/>
            <person name="Y."/>
            <person name="Tian"/>
            <person name="F."/>
            <person name="Zhuang"/>
            <person name="G."/>
            <person name="Fan"/>
            <person name="Y."/>
            <person name="Gao"/>
            <person name="Q."/>
            <person name="Li"/>
            <person name="Y."/>
            <person name="Ju"/>
            <person name="Z."/>
            <person name="Li"/>
            <person name="J."/>
            <person name="Li"/>
            <person name="R."/>
            <person name="Hou"/>
            <person name="M."/>
            <person name="Yang"/>
            <person name="G."/>
            <person name="Liu"/>
            <person name="G."/>
            <person name="Liu"/>
            <person name="W."/>
            <person name="Guo"/>
            <person name="J."/>
            <person name="Pan"/>
            <person name="S."/>
            <person name="Fan"/>
            <person name="G."/>
            <person name="Zhang"/>
            <person name="W."/>
            <person name="Zhang"/>
            <person name="R."/>
            <person name="Yu"/>
            <person name="J."/>
            <person name="Zhang"/>
            <person name="X."/>
            <person name="Yin"/>
            <person name="Q."/>
            <person name="Ji"/>
            <person name="C."/>
            <person name="Jin"/>
            <person name="Y."/>
            <person name="Yue"/>
            <person name="G."/>
            <person name="Liu"/>
            <person name="M."/>
            <person name="Xu"/>
            <person name="J."/>
            <person name="Liu"/>
            <person name="S."/>
            <person name="Jordana"/>
            <person name="J."/>
            <person name="Noce"/>
            <person name="A."/>
            <person name="Amills"/>
            <person name="M."/>
            <person name="Wu"/>
            <person name="D.D."/>
            <person name="Li"/>
            <person name="S."/>
            <person name="Zhou"/>
            <person name="X. and Zhong"/>
            <person name="J."/>
        </authorList>
    </citation>
    <scope>NUCLEOTIDE SEQUENCE [LARGE SCALE GENOMIC DNA]</scope>
</reference>
<keyword evidence="2 3" id="KW-0067">ATP-binding</keyword>